<dbReference type="GO" id="GO:0005886">
    <property type="term" value="C:plasma membrane"/>
    <property type="evidence" value="ECO:0007669"/>
    <property type="project" value="InterPro"/>
</dbReference>
<evidence type="ECO:0000256" key="1">
    <source>
        <dbReference type="SAM" id="Phobius"/>
    </source>
</evidence>
<dbReference type="RefSeq" id="WP_182490407.1">
    <property type="nucleotide sequence ID" value="NZ_BAAAOV010000010.1"/>
</dbReference>
<dbReference type="EMBL" id="JACGWX010000002">
    <property type="protein sequence ID" value="MBA8847587.1"/>
    <property type="molecule type" value="Genomic_DNA"/>
</dbReference>
<dbReference type="AlphaFoldDB" id="A0A839E7V3"/>
<keyword evidence="1" id="KW-0472">Membrane</keyword>
<reference evidence="3 4" key="1">
    <citation type="submission" date="2020-07" db="EMBL/GenBank/DDBJ databases">
        <title>Sequencing the genomes of 1000 actinobacteria strains.</title>
        <authorList>
            <person name="Klenk H.-P."/>
        </authorList>
    </citation>
    <scope>NUCLEOTIDE SEQUENCE [LARGE SCALE GENOMIC DNA]</scope>
    <source>
        <strain evidence="3 4">DSM 19663</strain>
    </source>
</reference>
<evidence type="ECO:0000313" key="4">
    <source>
        <dbReference type="Proteomes" id="UP000585905"/>
    </source>
</evidence>
<accession>A0A839E7V3</accession>
<protein>
    <recommendedName>
        <fullName evidence="2">Anti-sigma K factor RskA C-terminal domain-containing protein</fullName>
    </recommendedName>
</protein>
<evidence type="ECO:0000259" key="2">
    <source>
        <dbReference type="Pfam" id="PF10099"/>
    </source>
</evidence>
<gene>
    <name evidence="3" type="ORF">FHX53_001172</name>
</gene>
<keyword evidence="1" id="KW-1133">Transmembrane helix</keyword>
<keyword evidence="4" id="KW-1185">Reference proteome</keyword>
<feature type="domain" description="Anti-sigma K factor RskA C-terminal" evidence="2">
    <location>
        <begin position="157"/>
        <end position="281"/>
    </location>
</feature>
<comment type="caution">
    <text evidence="3">The sequence shown here is derived from an EMBL/GenBank/DDBJ whole genome shotgun (WGS) entry which is preliminary data.</text>
</comment>
<keyword evidence="1" id="KW-0812">Transmembrane</keyword>
<feature type="transmembrane region" description="Helical" evidence="1">
    <location>
        <begin position="149"/>
        <end position="170"/>
    </location>
</feature>
<dbReference type="Pfam" id="PF10099">
    <property type="entry name" value="RskA_C"/>
    <property type="match status" value="1"/>
</dbReference>
<sequence length="290" mass="29842">MEHSSPDRAPRERRDGALVHLDAEAIALIAIGEAPSSPGEAQHLAVCPACRSELDQLHGAAQIARTTLGEGAFVAPAASVWAGIHRELGLAPDVRPPGFGPVAVDAPRAVDATRAADASRSADEIARTTSAPESRFADGRERHGRLRRVIAPLIGVAAVAAGIGAAALWWDALRPAPERTLLASASLDALPAWEGSTGSAVVTESADGERLVSVELSASAEGDGVREVWLLTPEVDGLISLGLLDGESGSFVIPAGIDLAEYPIVDVSLEPIDGDPSHSGDSIVRGALDV</sequence>
<dbReference type="Proteomes" id="UP000585905">
    <property type="component" value="Unassembled WGS sequence"/>
</dbReference>
<dbReference type="InterPro" id="IPR018764">
    <property type="entry name" value="RskA_C"/>
</dbReference>
<evidence type="ECO:0000313" key="3">
    <source>
        <dbReference type="EMBL" id="MBA8847587.1"/>
    </source>
</evidence>
<organism evidence="3 4">
    <name type="scientific">Microcella alkalica</name>
    <dbReference type="NCBI Taxonomy" id="355930"/>
    <lineage>
        <taxon>Bacteria</taxon>
        <taxon>Bacillati</taxon>
        <taxon>Actinomycetota</taxon>
        <taxon>Actinomycetes</taxon>
        <taxon>Micrococcales</taxon>
        <taxon>Microbacteriaceae</taxon>
        <taxon>Microcella</taxon>
    </lineage>
</organism>
<proteinExistence type="predicted"/>
<name>A0A839E7V3_9MICO</name>